<keyword evidence="3" id="KW-1185">Reference proteome</keyword>
<comment type="caution">
    <text evidence="2">The sequence shown here is derived from an EMBL/GenBank/DDBJ whole genome shotgun (WGS) entry which is preliminary data.</text>
</comment>
<organism evidence="2 3">
    <name type="scientific">Flavobacterium cellulosilyticum</name>
    <dbReference type="NCBI Taxonomy" id="2541731"/>
    <lineage>
        <taxon>Bacteria</taxon>
        <taxon>Pseudomonadati</taxon>
        <taxon>Bacteroidota</taxon>
        <taxon>Flavobacteriia</taxon>
        <taxon>Flavobacteriales</taxon>
        <taxon>Flavobacteriaceae</taxon>
        <taxon>Flavobacterium</taxon>
    </lineage>
</organism>
<dbReference type="Proteomes" id="UP000295479">
    <property type="component" value="Unassembled WGS sequence"/>
</dbReference>
<accession>A0A4R5CAL9</accession>
<dbReference type="RefSeq" id="WP_132005079.1">
    <property type="nucleotide sequence ID" value="NZ_SMFK01000005.1"/>
</dbReference>
<dbReference type="SUPFAM" id="SSF49464">
    <property type="entry name" value="Carboxypeptidase regulatory domain-like"/>
    <property type="match status" value="1"/>
</dbReference>
<dbReference type="SUPFAM" id="SSF56935">
    <property type="entry name" value="Porins"/>
    <property type="match status" value="1"/>
</dbReference>
<dbReference type="EMBL" id="SMFK01000005">
    <property type="protein sequence ID" value="TDD96981.1"/>
    <property type="molecule type" value="Genomic_DNA"/>
</dbReference>
<dbReference type="OrthoDB" id="9803050at2"/>
<evidence type="ECO:0000259" key="1">
    <source>
        <dbReference type="Pfam" id="PF07715"/>
    </source>
</evidence>
<evidence type="ECO:0000313" key="2">
    <source>
        <dbReference type="EMBL" id="TDD96981.1"/>
    </source>
</evidence>
<name>A0A4R5CAL9_9FLAO</name>
<sequence>MLHHKRIGVLFYFFFLVLNVSAQEKSKVVALKNILIEIEKQHIVSFNYTDDNVDGIQLTPPNKSLSLDQKLRYLEKKTTLSFENINNKFINIYSKKHLESKIICGYIYSKTDNQPLENVNINFVDASRIITNSNGYFEFKNNIKNYFWISHVGFITQKISIVNIDSKNYLKIVLEPEVTELPEIKTNAILASGISKNANGSFEIKPKKFGILPGLIEPDALQTMQQIPGINSIDESVASINVRGGTHDQNLFLWNGIRMYQTGHFFGLISVFNPNLANTISIYKNGSSAFYGESVSSVVAISSNNDAIEKDNFSAGINMINADIYAKHNLSKNSYIEVSGRKSITDFLETPTYKEYFNKVFQNATITDFSQNQNIDYQSNKKFSFYDATIKYFQKIGLKDQIIVDLITIKDNLNVIQSATINNSIDSEKDVLRQTNFGGNLFWKRNWNNFNTTKINTYYSSYELLADKTITDGNQIVTQQNTIQDNGINIENNHILSSKFTFNNGYQYNEIGAINLDQVNSPNFYRKIKDVLRTHALILEGKYNDTLSKIYLNIGMRYNYIEKFNKFIVEPRLQFNYGLNKNLNLEVLGEFKSQNCQQIIDLQKDYFGIEKRRWILSNNSTVPIQKSKQLSVSLFYKKNNWLLNIENFYKKVDGITSSSQGFQNQLEFLKITGNYVVFGTEILIQKKINHFLTWLSYTYNDNNYQFQNYEYPIFPNNFEMDHNLSWAGIYEKNNFKIALGAKWSSGRPITSPRSTEVNASNPEIVYNSPNNTNLNPFFQINLSSTYKWETIKGIQFKIGVSIVNILNKKNEINEFYRISPLTNSIQEVETYSLQRTPNLSFRVQF</sequence>
<feature type="domain" description="TonB-dependent receptor plug" evidence="1">
    <location>
        <begin position="222"/>
        <end position="294"/>
    </location>
</feature>
<protein>
    <submittedName>
        <fullName evidence="2">TonB-dependent receptor</fullName>
    </submittedName>
</protein>
<proteinExistence type="predicted"/>
<gene>
    <name evidence="2" type="ORF">E0F76_10095</name>
</gene>
<reference evidence="2 3" key="1">
    <citation type="submission" date="2019-03" db="EMBL/GenBank/DDBJ databases">
        <title>Flavobacterium AR-3-4 sp. nov. isolated from arctic soil.</title>
        <authorList>
            <person name="Chaudhary D.K."/>
        </authorList>
    </citation>
    <scope>NUCLEOTIDE SEQUENCE [LARGE SCALE GENOMIC DNA]</scope>
    <source>
        <strain evidence="2 3">AR-3-4</strain>
    </source>
</reference>
<dbReference type="InterPro" id="IPR012910">
    <property type="entry name" value="Plug_dom"/>
</dbReference>
<evidence type="ECO:0000313" key="3">
    <source>
        <dbReference type="Proteomes" id="UP000295479"/>
    </source>
</evidence>
<dbReference type="Pfam" id="PF07715">
    <property type="entry name" value="Plug"/>
    <property type="match status" value="1"/>
</dbReference>
<dbReference type="Gene3D" id="2.170.130.10">
    <property type="entry name" value="TonB-dependent receptor, plug domain"/>
    <property type="match status" value="1"/>
</dbReference>
<dbReference type="AlphaFoldDB" id="A0A4R5CAL9"/>
<dbReference type="InterPro" id="IPR037066">
    <property type="entry name" value="Plug_dom_sf"/>
</dbReference>
<keyword evidence="2" id="KW-0675">Receptor</keyword>
<dbReference type="InterPro" id="IPR008969">
    <property type="entry name" value="CarboxyPept-like_regulatory"/>
</dbReference>